<gene>
    <name evidence="2" type="ORF">SAMN06295967_11817</name>
</gene>
<reference evidence="3" key="1">
    <citation type="submission" date="2017-06" db="EMBL/GenBank/DDBJ databases">
        <authorList>
            <person name="Varghese N."/>
            <person name="Submissions S."/>
        </authorList>
    </citation>
    <scope>NUCLEOTIDE SEQUENCE [LARGE SCALE GENOMIC DNA]</scope>
    <source>
        <strain evidence="3">5C</strain>
    </source>
</reference>
<dbReference type="EMBL" id="FZOK01000018">
    <property type="protein sequence ID" value="SNS70935.1"/>
    <property type="molecule type" value="Genomic_DNA"/>
</dbReference>
<sequence>MLNKSTVFLSCFLLFIQSTFAQIEIENKLDLDVKFSESDFITINTYEGVIGFRSYVNQSKGPILEVFATNKGLDITKSYQVPLQTYYSMVGYYLFDLKLYLIFEKRDLSETKRYLIEADFQEQRTKQYSIDNLTEMILRNFMVIDRKVVLQGELDQSPVLQLFDLENGEITTLPGIFFYKAKVLQLHHDKNIDYFNVLIRKEVINKVYESSLISFDTNGNLIREITLNNPNEKKMEYIESILFSSDNLDESLIGTYGQKKKSAYYGYYQNTIEDFGNQNIQFFNLYKFPKFYNYLPERKAKRLTKRLERKKENIKSPKLKPLIAVRKIVEHEDYQLVYSETFTSRDVLYYPRRGRYADYSALRMGSITPSLVAFNPIPRGLTRGDSYRLHAGSETFTNNFIENFRYVSGHLFLKDKEDNIIWDDAVSLKPSGSHFPIKIGEVNIMNENELHHIYNVENNLFIHFFNPINGTKEKYEVLVTGLNNNEELVGIKRNSSKIVHWYEDYYLFSSTQRIRYTDDDGNRSLKDIFSLYKVKIHRDQFNQIER</sequence>
<dbReference type="OrthoDB" id="1059469at2"/>
<feature type="signal peptide" evidence="1">
    <location>
        <begin position="1"/>
        <end position="21"/>
    </location>
</feature>
<evidence type="ECO:0000313" key="2">
    <source>
        <dbReference type="EMBL" id="SNS70935.1"/>
    </source>
</evidence>
<evidence type="ECO:0008006" key="4">
    <source>
        <dbReference type="Google" id="ProtNLM"/>
    </source>
</evidence>
<evidence type="ECO:0000313" key="3">
    <source>
        <dbReference type="Proteomes" id="UP000198480"/>
    </source>
</evidence>
<dbReference type="AlphaFoldDB" id="A0A239GPX7"/>
<name>A0A239GPX7_9BACT</name>
<feature type="chain" id="PRO_5012421432" description="DKNYY family protein" evidence="1">
    <location>
        <begin position="22"/>
        <end position="546"/>
    </location>
</feature>
<protein>
    <recommendedName>
        <fullName evidence="4">DKNYY family protein</fullName>
    </recommendedName>
</protein>
<keyword evidence="1" id="KW-0732">Signal</keyword>
<evidence type="ECO:0000256" key="1">
    <source>
        <dbReference type="SAM" id="SignalP"/>
    </source>
</evidence>
<accession>A0A239GPX7</accession>
<keyword evidence="3" id="KW-1185">Reference proteome</keyword>
<dbReference type="RefSeq" id="WP_089242364.1">
    <property type="nucleotide sequence ID" value="NZ_FZOK01000018.1"/>
</dbReference>
<proteinExistence type="predicted"/>
<organism evidence="2 3">
    <name type="scientific">Belliella buryatensis</name>
    <dbReference type="NCBI Taxonomy" id="1500549"/>
    <lineage>
        <taxon>Bacteria</taxon>
        <taxon>Pseudomonadati</taxon>
        <taxon>Bacteroidota</taxon>
        <taxon>Cytophagia</taxon>
        <taxon>Cytophagales</taxon>
        <taxon>Cyclobacteriaceae</taxon>
        <taxon>Belliella</taxon>
    </lineage>
</organism>
<dbReference type="Proteomes" id="UP000198480">
    <property type="component" value="Unassembled WGS sequence"/>
</dbReference>